<dbReference type="InterPro" id="IPR002942">
    <property type="entry name" value="S4_RNA-bd"/>
</dbReference>
<dbReference type="FunFam" id="3.10.290.10:FF:000003">
    <property type="entry name" value="Pseudouridine synthase"/>
    <property type="match status" value="1"/>
</dbReference>
<comment type="catalytic activity">
    <reaction evidence="1">
        <text>a uridine in RNA = a pseudouridine in RNA</text>
        <dbReference type="Rhea" id="RHEA:48348"/>
        <dbReference type="Rhea" id="RHEA-COMP:12068"/>
        <dbReference type="Rhea" id="RHEA-COMP:12069"/>
        <dbReference type="ChEBI" id="CHEBI:65314"/>
        <dbReference type="ChEBI" id="CHEBI:65315"/>
    </reaction>
</comment>
<evidence type="ECO:0000256" key="3">
    <source>
        <dbReference type="ARBA" id="ARBA00022884"/>
    </source>
</evidence>
<dbReference type="Pfam" id="PF01479">
    <property type="entry name" value="S4"/>
    <property type="match status" value="1"/>
</dbReference>
<protein>
    <recommendedName>
        <fullName evidence="6">Pseudouridine synthase</fullName>
        <ecNumber evidence="6">5.4.99.-</ecNumber>
    </recommendedName>
</protein>
<dbReference type="CDD" id="cd02870">
    <property type="entry name" value="PseudoU_synth_RsuA_like"/>
    <property type="match status" value="1"/>
</dbReference>
<dbReference type="InterPro" id="IPR006145">
    <property type="entry name" value="PsdUridine_synth_RsuA/RluA"/>
</dbReference>
<dbReference type="EC" id="5.4.99.-" evidence="6"/>
<dbReference type="PANTHER" id="PTHR47683">
    <property type="entry name" value="PSEUDOURIDINE SYNTHASE FAMILY PROTEIN-RELATED"/>
    <property type="match status" value="1"/>
</dbReference>
<organism evidence="8">
    <name type="scientific">uncultured actinobacterium HF0130_15N16</name>
    <dbReference type="NCBI Taxonomy" id="723601"/>
    <lineage>
        <taxon>Bacteria</taxon>
        <taxon>Bacillati</taxon>
        <taxon>Actinomycetota</taxon>
        <taxon>Actinomycetes</taxon>
        <taxon>marine Actinobacteria clade</taxon>
        <taxon>environmental samples</taxon>
    </lineage>
</organism>
<dbReference type="NCBIfam" id="TIGR00093">
    <property type="entry name" value="pseudouridine synthase"/>
    <property type="match status" value="1"/>
</dbReference>
<dbReference type="Gene3D" id="3.30.70.580">
    <property type="entry name" value="Pseudouridine synthase I, catalytic domain, N-terminal subdomain"/>
    <property type="match status" value="1"/>
</dbReference>
<dbReference type="FunFam" id="3.30.70.1560:FF:000001">
    <property type="entry name" value="Pseudouridine synthase"/>
    <property type="match status" value="1"/>
</dbReference>
<reference evidence="8" key="1">
    <citation type="submission" date="2010-01" db="EMBL/GenBank/DDBJ databases">
        <title>Genome fragments of uncultured bacteria from the North Pacific subtropical Gyre.</title>
        <authorList>
            <person name="Pham V.D."/>
            <person name="Delong E.F."/>
        </authorList>
    </citation>
    <scope>NUCLEOTIDE SEQUENCE</scope>
</reference>
<keyword evidence="4 6" id="KW-0413">Isomerase</keyword>
<dbReference type="InterPro" id="IPR020094">
    <property type="entry name" value="TruA/RsuA/RluB/E/F_N"/>
</dbReference>
<evidence type="ECO:0000256" key="2">
    <source>
        <dbReference type="ARBA" id="ARBA00008348"/>
    </source>
</evidence>
<accession>E7C2R8</accession>
<dbReference type="SMART" id="SM00363">
    <property type="entry name" value="S4"/>
    <property type="match status" value="1"/>
</dbReference>
<dbReference type="InterPro" id="IPR000748">
    <property type="entry name" value="PsdUridine_synth_RsuA/RluB/E/F"/>
</dbReference>
<dbReference type="PANTHER" id="PTHR47683:SF2">
    <property type="entry name" value="RNA-BINDING S4 DOMAIN-CONTAINING PROTEIN"/>
    <property type="match status" value="1"/>
</dbReference>
<sequence length="239" mass="26451">MTEEEPLERLQKALSRAGVASRRVSEGMIEAGRVTINRRVATVGDRVSVTDRIELDGIPVIRDPDLVHYLLNKPVGVVSTSKDPQKRRTVVDLVSSNERIFPVGRLDADSEGLIILTNDGELTHRLTHPSFGVSKEYLVHVEGVPSRSSLRLLREGVELEDGCTAPANVAMPQDGVMRITIHEGRNRQVRRMCAAIGHPVQRLVRVRIGSIKDPSLRVGTARRLSVEEVRSLYEATTNS</sequence>
<dbReference type="Gene3D" id="3.10.290.10">
    <property type="entry name" value="RNA-binding S4 domain"/>
    <property type="match status" value="1"/>
</dbReference>
<dbReference type="SUPFAM" id="SSF55174">
    <property type="entry name" value="Alpha-L RNA-binding motif"/>
    <property type="match status" value="1"/>
</dbReference>
<dbReference type="InterPro" id="IPR020103">
    <property type="entry name" value="PsdUridine_synth_cat_dom_sf"/>
</dbReference>
<dbReference type="InterPro" id="IPR050343">
    <property type="entry name" value="RsuA_PseudoU_synthase"/>
</dbReference>
<dbReference type="EMBL" id="GU567964">
    <property type="protein sequence ID" value="ADI21742.1"/>
    <property type="molecule type" value="Genomic_DNA"/>
</dbReference>
<dbReference type="Gene3D" id="3.30.70.1560">
    <property type="entry name" value="Alpha-L RNA-binding motif"/>
    <property type="match status" value="1"/>
</dbReference>
<evidence type="ECO:0000259" key="7">
    <source>
        <dbReference type="SMART" id="SM00363"/>
    </source>
</evidence>
<dbReference type="GO" id="GO:0003723">
    <property type="term" value="F:RNA binding"/>
    <property type="evidence" value="ECO:0007669"/>
    <property type="project" value="UniProtKB-KW"/>
</dbReference>
<proteinExistence type="inferred from homology"/>
<comment type="similarity">
    <text evidence="2 6">Belongs to the pseudouridine synthase RsuA family.</text>
</comment>
<dbReference type="InterPro" id="IPR042092">
    <property type="entry name" value="PsdUridine_s_RsuA/RluB/E/F_cat"/>
</dbReference>
<dbReference type="AlphaFoldDB" id="E7C2R8"/>
<evidence type="ECO:0000256" key="1">
    <source>
        <dbReference type="ARBA" id="ARBA00000073"/>
    </source>
</evidence>
<dbReference type="PROSITE" id="PS01149">
    <property type="entry name" value="PSI_RSU"/>
    <property type="match status" value="1"/>
</dbReference>
<dbReference type="PROSITE" id="PS50889">
    <property type="entry name" value="S4"/>
    <property type="match status" value="1"/>
</dbReference>
<dbReference type="GO" id="GO:0120159">
    <property type="term" value="F:rRNA pseudouridine synthase activity"/>
    <property type="evidence" value="ECO:0007669"/>
    <property type="project" value="UniProtKB-ARBA"/>
</dbReference>
<evidence type="ECO:0000313" key="8">
    <source>
        <dbReference type="EMBL" id="ADI21742.1"/>
    </source>
</evidence>
<evidence type="ECO:0000256" key="4">
    <source>
        <dbReference type="ARBA" id="ARBA00023235"/>
    </source>
</evidence>
<dbReference type="GO" id="GO:0000455">
    <property type="term" value="P:enzyme-directed rRNA pseudouridine synthesis"/>
    <property type="evidence" value="ECO:0007669"/>
    <property type="project" value="UniProtKB-ARBA"/>
</dbReference>
<dbReference type="InterPro" id="IPR036986">
    <property type="entry name" value="S4_RNA-bd_sf"/>
</dbReference>
<keyword evidence="3 5" id="KW-0694">RNA-binding</keyword>
<dbReference type="Pfam" id="PF00849">
    <property type="entry name" value="PseudoU_synth_2"/>
    <property type="match status" value="1"/>
</dbReference>
<evidence type="ECO:0000256" key="5">
    <source>
        <dbReference type="PROSITE-ProRule" id="PRU00182"/>
    </source>
</evidence>
<dbReference type="CDD" id="cd00165">
    <property type="entry name" value="S4"/>
    <property type="match status" value="1"/>
</dbReference>
<dbReference type="GO" id="GO:0005829">
    <property type="term" value="C:cytosol"/>
    <property type="evidence" value="ECO:0007669"/>
    <property type="project" value="UniProtKB-ARBA"/>
</dbReference>
<feature type="domain" description="RNA-binding S4" evidence="7">
    <location>
        <begin position="8"/>
        <end position="66"/>
    </location>
</feature>
<dbReference type="SUPFAM" id="SSF55120">
    <property type="entry name" value="Pseudouridine synthase"/>
    <property type="match status" value="1"/>
</dbReference>
<evidence type="ECO:0000256" key="6">
    <source>
        <dbReference type="RuleBase" id="RU003887"/>
    </source>
</evidence>
<dbReference type="InterPro" id="IPR018496">
    <property type="entry name" value="PsdUridine_synth_RsuA/RluB_CS"/>
</dbReference>
<name>E7C2R8_9ACTN</name>